<keyword evidence="3" id="KW-1185">Reference proteome</keyword>
<reference evidence="2 3" key="1">
    <citation type="journal article" date="2022" name="Allergy">
        <title>Genome assembly and annotation of Periplaneta americana reveal a comprehensive cockroach allergen profile.</title>
        <authorList>
            <person name="Wang L."/>
            <person name="Xiong Q."/>
            <person name="Saelim N."/>
            <person name="Wang L."/>
            <person name="Nong W."/>
            <person name="Wan A.T."/>
            <person name="Shi M."/>
            <person name="Liu X."/>
            <person name="Cao Q."/>
            <person name="Hui J.H.L."/>
            <person name="Sookrung N."/>
            <person name="Leung T.F."/>
            <person name="Tungtrongchitr A."/>
            <person name="Tsui S.K.W."/>
        </authorList>
    </citation>
    <scope>NUCLEOTIDE SEQUENCE [LARGE SCALE GENOMIC DNA]</scope>
    <source>
        <strain evidence="2">PWHHKU_190912</strain>
    </source>
</reference>
<accession>A0ABQ8SDK6</accession>
<name>A0ABQ8SDK6_PERAM</name>
<sequence>MEISQNLASVAQTITCTAAMTAIEASSSFVPISLQRDVIVVHRSDTMDMELEDKDVDVEVGLEGDPAAPGEPRTPPGPLQPPASPDMDDASSKRQATRPMALVTEEETIVRDMLQEINYNYEQYVLKINANKTKTGYRTKNKEEEEEIQFMCCSCRIRRTVTRKSTKVASIRIRNTVFNSASSNGITDKAFRPTFVNELRHCRLLDVDYTGYSAVCYFSVRIICTIYTNGGNSCGIAAVISDLSEAPNLPLPSPSPLHENTARVRDELYWIAVLRSFISDTMSFAES</sequence>
<dbReference type="Proteomes" id="UP001148838">
    <property type="component" value="Unassembled WGS sequence"/>
</dbReference>
<feature type="region of interest" description="Disordered" evidence="1">
    <location>
        <begin position="61"/>
        <end position="97"/>
    </location>
</feature>
<organism evidence="2 3">
    <name type="scientific">Periplaneta americana</name>
    <name type="common">American cockroach</name>
    <name type="synonym">Blatta americana</name>
    <dbReference type="NCBI Taxonomy" id="6978"/>
    <lineage>
        <taxon>Eukaryota</taxon>
        <taxon>Metazoa</taxon>
        <taxon>Ecdysozoa</taxon>
        <taxon>Arthropoda</taxon>
        <taxon>Hexapoda</taxon>
        <taxon>Insecta</taxon>
        <taxon>Pterygota</taxon>
        <taxon>Neoptera</taxon>
        <taxon>Polyneoptera</taxon>
        <taxon>Dictyoptera</taxon>
        <taxon>Blattodea</taxon>
        <taxon>Blattoidea</taxon>
        <taxon>Blattidae</taxon>
        <taxon>Blattinae</taxon>
        <taxon>Periplaneta</taxon>
    </lineage>
</organism>
<evidence type="ECO:0000313" key="3">
    <source>
        <dbReference type="Proteomes" id="UP001148838"/>
    </source>
</evidence>
<protein>
    <submittedName>
        <fullName evidence="2">Uncharacterized protein</fullName>
    </submittedName>
</protein>
<evidence type="ECO:0000256" key="1">
    <source>
        <dbReference type="SAM" id="MobiDB-lite"/>
    </source>
</evidence>
<evidence type="ECO:0000313" key="2">
    <source>
        <dbReference type="EMBL" id="KAJ4432178.1"/>
    </source>
</evidence>
<gene>
    <name evidence="2" type="ORF">ANN_20794</name>
</gene>
<dbReference type="EMBL" id="JAJSOF020000029">
    <property type="protein sequence ID" value="KAJ4432178.1"/>
    <property type="molecule type" value="Genomic_DNA"/>
</dbReference>
<feature type="compositionally biased region" description="Pro residues" evidence="1">
    <location>
        <begin position="72"/>
        <end position="84"/>
    </location>
</feature>
<proteinExistence type="predicted"/>
<comment type="caution">
    <text evidence="2">The sequence shown here is derived from an EMBL/GenBank/DDBJ whole genome shotgun (WGS) entry which is preliminary data.</text>
</comment>